<gene>
    <name evidence="1" type="ORF">LCGC14_2293710</name>
</gene>
<sequence length="157" mass="19074">MMCLMSKLNNTVQDVTQKIIDVMSSHTFPQVPFVTKGYFEEKMRNIEALESDVFYYWEKIEVWYIDRKQRLWIFKDSEFPQYIMKNLRSNRIRKYPFVSLVGRAKLSTKYYEVLVESYIKKLSVVKWVLLKWLKFLFLLEDNLFIRSGIHTSLKVFK</sequence>
<protein>
    <submittedName>
        <fullName evidence="1">Uncharacterized protein</fullName>
    </submittedName>
</protein>
<dbReference type="EMBL" id="LAZR01032186">
    <property type="protein sequence ID" value="KKL51615.1"/>
    <property type="molecule type" value="Genomic_DNA"/>
</dbReference>
<comment type="caution">
    <text evidence="1">The sequence shown here is derived from an EMBL/GenBank/DDBJ whole genome shotgun (WGS) entry which is preliminary data.</text>
</comment>
<evidence type="ECO:0000313" key="1">
    <source>
        <dbReference type="EMBL" id="KKL51615.1"/>
    </source>
</evidence>
<name>A0A0F9F2Y9_9ZZZZ</name>
<dbReference type="AlphaFoldDB" id="A0A0F9F2Y9"/>
<proteinExistence type="predicted"/>
<reference evidence="1" key="1">
    <citation type="journal article" date="2015" name="Nature">
        <title>Complex archaea that bridge the gap between prokaryotes and eukaryotes.</title>
        <authorList>
            <person name="Spang A."/>
            <person name="Saw J.H."/>
            <person name="Jorgensen S.L."/>
            <person name="Zaremba-Niedzwiedzka K."/>
            <person name="Martijn J."/>
            <person name="Lind A.E."/>
            <person name="van Eijk R."/>
            <person name="Schleper C."/>
            <person name="Guy L."/>
            <person name="Ettema T.J."/>
        </authorList>
    </citation>
    <scope>NUCLEOTIDE SEQUENCE</scope>
</reference>
<accession>A0A0F9F2Y9</accession>
<organism evidence="1">
    <name type="scientific">marine sediment metagenome</name>
    <dbReference type="NCBI Taxonomy" id="412755"/>
    <lineage>
        <taxon>unclassified sequences</taxon>
        <taxon>metagenomes</taxon>
        <taxon>ecological metagenomes</taxon>
    </lineage>
</organism>